<name>A0A1M6CSR4_9FLAO</name>
<dbReference type="RefSeq" id="WP_073149019.1">
    <property type="nucleotide sequence ID" value="NZ_FQYY01000003.1"/>
</dbReference>
<dbReference type="InterPro" id="IPR037278">
    <property type="entry name" value="ARFGAP/RecO"/>
</dbReference>
<dbReference type="HAMAP" id="MF_00201">
    <property type="entry name" value="RecO"/>
    <property type="match status" value="1"/>
</dbReference>
<dbReference type="SUPFAM" id="SSF57863">
    <property type="entry name" value="ArfGap/RecO-like zinc finger"/>
    <property type="match status" value="1"/>
</dbReference>
<dbReference type="PANTHER" id="PTHR33991:SF1">
    <property type="entry name" value="DNA REPAIR PROTEIN RECO"/>
    <property type="match status" value="1"/>
</dbReference>
<accession>A0A1M6CSR4</accession>
<dbReference type="GO" id="GO:0006310">
    <property type="term" value="P:DNA recombination"/>
    <property type="evidence" value="ECO:0007669"/>
    <property type="project" value="UniProtKB-UniRule"/>
</dbReference>
<dbReference type="AlphaFoldDB" id="A0A1M6CSR4"/>
<evidence type="ECO:0000256" key="3">
    <source>
        <dbReference type="ARBA" id="ARBA00023204"/>
    </source>
</evidence>
<dbReference type="Proteomes" id="UP000184225">
    <property type="component" value="Unassembled WGS sequence"/>
</dbReference>
<dbReference type="PANTHER" id="PTHR33991">
    <property type="entry name" value="DNA REPAIR PROTEIN RECO"/>
    <property type="match status" value="1"/>
</dbReference>
<dbReference type="EMBL" id="FQYY01000003">
    <property type="protein sequence ID" value="SHI64026.1"/>
    <property type="molecule type" value="Genomic_DNA"/>
</dbReference>
<keyword evidence="2 4" id="KW-0233">DNA recombination</keyword>
<keyword evidence="7" id="KW-1185">Reference proteome</keyword>
<proteinExistence type="inferred from homology"/>
<dbReference type="OrthoDB" id="9789152at2"/>
<evidence type="ECO:0000256" key="4">
    <source>
        <dbReference type="HAMAP-Rule" id="MF_00201"/>
    </source>
</evidence>
<keyword evidence="3 4" id="KW-0234">DNA repair</keyword>
<gene>
    <name evidence="4" type="primary">recO</name>
    <name evidence="6" type="ORF">SAMN04488096_103141</name>
</gene>
<dbReference type="GO" id="GO:0043590">
    <property type="term" value="C:bacterial nucleoid"/>
    <property type="evidence" value="ECO:0007669"/>
    <property type="project" value="TreeGrafter"/>
</dbReference>
<dbReference type="NCBIfam" id="TIGR00613">
    <property type="entry name" value="reco"/>
    <property type="match status" value="1"/>
</dbReference>
<dbReference type="InterPro" id="IPR012340">
    <property type="entry name" value="NA-bd_OB-fold"/>
</dbReference>
<evidence type="ECO:0000313" key="7">
    <source>
        <dbReference type="Proteomes" id="UP000184225"/>
    </source>
</evidence>
<dbReference type="GO" id="GO:0006302">
    <property type="term" value="P:double-strand break repair"/>
    <property type="evidence" value="ECO:0007669"/>
    <property type="project" value="TreeGrafter"/>
</dbReference>
<comment type="function">
    <text evidence="4">Involved in DNA repair and RecF pathway recombination.</text>
</comment>
<feature type="domain" description="DNA replication/recombination mediator RecO N-terminal" evidence="5">
    <location>
        <begin position="1"/>
        <end position="78"/>
    </location>
</feature>
<dbReference type="SUPFAM" id="SSF50249">
    <property type="entry name" value="Nucleic acid-binding proteins"/>
    <property type="match status" value="1"/>
</dbReference>
<keyword evidence="1 4" id="KW-0227">DNA damage</keyword>
<dbReference type="Gene3D" id="2.40.50.140">
    <property type="entry name" value="Nucleic acid-binding proteins"/>
    <property type="match status" value="1"/>
</dbReference>
<reference evidence="6 7" key="1">
    <citation type="submission" date="2016-11" db="EMBL/GenBank/DDBJ databases">
        <authorList>
            <person name="Jaros S."/>
            <person name="Januszkiewicz K."/>
            <person name="Wedrychowicz H."/>
        </authorList>
    </citation>
    <scope>NUCLEOTIDE SEQUENCE [LARGE SCALE GENOMIC DNA]</scope>
    <source>
        <strain evidence="6 7">DSM 21425</strain>
    </source>
</reference>
<dbReference type="Pfam" id="PF11967">
    <property type="entry name" value="RecO_N"/>
    <property type="match status" value="1"/>
</dbReference>
<comment type="similarity">
    <text evidence="4">Belongs to the RecO family.</text>
</comment>
<dbReference type="STRING" id="579105.SAMN04488096_103141"/>
<dbReference type="InterPro" id="IPR003717">
    <property type="entry name" value="RecO"/>
</dbReference>
<evidence type="ECO:0000313" key="6">
    <source>
        <dbReference type="EMBL" id="SHI64026.1"/>
    </source>
</evidence>
<dbReference type="Pfam" id="PF02565">
    <property type="entry name" value="RecO_C"/>
    <property type="match status" value="1"/>
</dbReference>
<dbReference type="InterPro" id="IPR022572">
    <property type="entry name" value="DNA_rep/recomb_RecO_N"/>
</dbReference>
<evidence type="ECO:0000256" key="2">
    <source>
        <dbReference type="ARBA" id="ARBA00023172"/>
    </source>
</evidence>
<organism evidence="6 7">
    <name type="scientific">Mesonia phycicola</name>
    <dbReference type="NCBI Taxonomy" id="579105"/>
    <lineage>
        <taxon>Bacteria</taxon>
        <taxon>Pseudomonadati</taxon>
        <taxon>Bacteroidota</taxon>
        <taxon>Flavobacteriia</taxon>
        <taxon>Flavobacteriales</taxon>
        <taxon>Flavobacteriaceae</taxon>
        <taxon>Mesonia</taxon>
    </lineage>
</organism>
<evidence type="ECO:0000259" key="5">
    <source>
        <dbReference type="Pfam" id="PF11967"/>
    </source>
</evidence>
<sequence length="238" mass="27884">MLVKTRAIIIHSIRYREADLIVKAYTQSSGLKSYLVRGVLKSKKGKLRASMFQPLTLLDIEANHKDKGTLESFKEAKVNPAYQTLTTNIYKSSIAMFLAEVLHQAIQEEEQNTSLFQFLEESFLWLDANEKYANFHLLFMVKLSSFLGFYPHQYHPDLPYFNLLDGEYQLDDTNKYCIQNENSELLKQFLLVNYNTASTIKLNQVKRKNFIEMLVLYFELHLHGFKKPRSLDILHQLF</sequence>
<protein>
    <recommendedName>
        <fullName evidence="4">DNA repair protein RecO</fullName>
    </recommendedName>
    <alternativeName>
        <fullName evidence="4">Recombination protein O</fullName>
    </alternativeName>
</protein>
<evidence type="ECO:0000256" key="1">
    <source>
        <dbReference type="ARBA" id="ARBA00022763"/>
    </source>
</evidence>